<feature type="signal peptide" evidence="1">
    <location>
        <begin position="1"/>
        <end position="17"/>
    </location>
</feature>
<evidence type="ECO:0000256" key="1">
    <source>
        <dbReference type="SAM" id="SignalP"/>
    </source>
</evidence>
<dbReference type="Proteomes" id="UP000642144">
    <property type="component" value="Unassembled WGS sequence"/>
</dbReference>
<gene>
    <name evidence="2" type="ORF">GTP69_09440</name>
</gene>
<evidence type="ECO:0000313" key="3">
    <source>
        <dbReference type="Proteomes" id="UP000642144"/>
    </source>
</evidence>
<feature type="chain" id="PRO_5045342065" evidence="1">
    <location>
        <begin position="18"/>
        <end position="197"/>
    </location>
</feature>
<accession>A0ABW9VY93</accession>
<dbReference type="RefSeq" id="WP_161054633.1">
    <property type="nucleotide sequence ID" value="NZ_WWCT01000005.1"/>
</dbReference>
<comment type="caution">
    <text evidence="2">The sequence shown here is derived from an EMBL/GenBank/DDBJ whole genome shotgun (WGS) entry which is preliminary data.</text>
</comment>
<keyword evidence="3" id="KW-1185">Reference proteome</keyword>
<keyword evidence="1" id="KW-0732">Signal</keyword>
<protein>
    <submittedName>
        <fullName evidence="2">Uncharacterized protein</fullName>
    </submittedName>
</protein>
<reference evidence="2 3" key="1">
    <citation type="submission" date="2019-12" db="EMBL/GenBank/DDBJ databases">
        <title>Novel species isolated from a subtropical stream in China.</title>
        <authorList>
            <person name="Lu H."/>
        </authorList>
    </citation>
    <scope>NUCLEOTIDE SEQUENCE [LARGE SCALE GENOMIC DNA]</scope>
    <source>
        <strain evidence="2 3">CY42W</strain>
    </source>
</reference>
<evidence type="ECO:0000313" key="2">
    <source>
        <dbReference type="EMBL" id="MYN26629.1"/>
    </source>
</evidence>
<dbReference type="EMBL" id="WWCT01000005">
    <property type="protein sequence ID" value="MYN26629.1"/>
    <property type="molecule type" value="Genomic_DNA"/>
</dbReference>
<name>A0ABW9VY93_9BURK</name>
<sequence>MGYRLLAGLLLCCSAQAAELPWDLSYKSALRQHPAAAQEGWADWVAKYPQRPIHQLLKEYAGPRIESSLLIEQPGPHSSHTLATWIYTTRDDAQWCAFDERSLPLQQKICYPMERPVAQDIIREVMAMPDPPPPVRTAGAQDYKTYYFGFLSVYQDGKALQRPLKLDEWQRDGTPLLAAVMARAVKSVEELGRRNRE</sequence>
<organism evidence="2 3">
    <name type="scientific">Duganella levis</name>
    <dbReference type="NCBI Taxonomy" id="2692169"/>
    <lineage>
        <taxon>Bacteria</taxon>
        <taxon>Pseudomonadati</taxon>
        <taxon>Pseudomonadota</taxon>
        <taxon>Betaproteobacteria</taxon>
        <taxon>Burkholderiales</taxon>
        <taxon>Oxalobacteraceae</taxon>
        <taxon>Telluria group</taxon>
        <taxon>Duganella</taxon>
    </lineage>
</organism>
<proteinExistence type="predicted"/>